<feature type="chain" id="PRO_5028504509" description="RxLR effector protein" evidence="5">
    <location>
        <begin position="27"/>
        <end position="139"/>
    </location>
</feature>
<dbReference type="Pfam" id="PF16810">
    <property type="entry name" value="RXLR"/>
    <property type="match status" value="1"/>
</dbReference>
<evidence type="ECO:0000313" key="6">
    <source>
        <dbReference type="EMBL" id="POM78743.1"/>
    </source>
</evidence>
<dbReference type="EMBL" id="NCKW01001920">
    <property type="protein sequence ID" value="POM78743.1"/>
    <property type="molecule type" value="Genomic_DNA"/>
</dbReference>
<dbReference type="Proteomes" id="UP000237271">
    <property type="component" value="Unassembled WGS sequence"/>
</dbReference>
<evidence type="ECO:0000313" key="7">
    <source>
        <dbReference type="Proteomes" id="UP000237271"/>
    </source>
</evidence>
<dbReference type="Gene3D" id="1.10.10.2460">
    <property type="match status" value="1"/>
</dbReference>
<evidence type="ECO:0000256" key="5">
    <source>
        <dbReference type="RuleBase" id="RU367124"/>
    </source>
</evidence>
<gene>
    <name evidence="6" type="ORF">PHPALM_3697</name>
</gene>
<evidence type="ECO:0000256" key="1">
    <source>
        <dbReference type="ARBA" id="ARBA00004613"/>
    </source>
</evidence>
<protein>
    <recommendedName>
        <fullName evidence="5">RxLR effector protein</fullName>
    </recommendedName>
</protein>
<reference evidence="6 7" key="1">
    <citation type="journal article" date="2017" name="Genome Biol. Evol.">
        <title>Phytophthora megakarya and P. palmivora, closely related causal agents of cacao black pod rot, underwent increases in genome sizes and gene numbers by different mechanisms.</title>
        <authorList>
            <person name="Ali S.S."/>
            <person name="Shao J."/>
            <person name="Lary D.J."/>
            <person name="Kronmiller B."/>
            <person name="Shen D."/>
            <person name="Strem M.D."/>
            <person name="Amoako-Attah I."/>
            <person name="Akrofi A.Y."/>
            <person name="Begoude B.A."/>
            <person name="Ten Hoopen G.M."/>
            <person name="Coulibaly K."/>
            <person name="Kebe B.I."/>
            <person name="Melnick R.L."/>
            <person name="Guiltinan M.J."/>
            <person name="Tyler B.M."/>
            <person name="Meinhardt L.W."/>
            <person name="Bailey B.A."/>
        </authorList>
    </citation>
    <scope>NUCLEOTIDE SEQUENCE [LARGE SCALE GENOMIC DNA]</scope>
    <source>
        <strain evidence="7">sbr112.9</strain>
    </source>
</reference>
<comment type="subcellular location">
    <subcellularLocation>
        <location evidence="1 5">Secreted</location>
    </subcellularLocation>
</comment>
<comment type="similarity">
    <text evidence="2 5">Belongs to the RxLR effector family.</text>
</comment>
<dbReference type="GO" id="GO:0005576">
    <property type="term" value="C:extracellular region"/>
    <property type="evidence" value="ECO:0007669"/>
    <property type="project" value="UniProtKB-SubCell"/>
</dbReference>
<dbReference type="InterPro" id="IPR031825">
    <property type="entry name" value="RXLR"/>
</dbReference>
<dbReference type="OrthoDB" id="114087at2759"/>
<feature type="signal peptide" evidence="5">
    <location>
        <begin position="1"/>
        <end position="26"/>
    </location>
</feature>
<keyword evidence="7" id="KW-1185">Reference proteome</keyword>
<keyword evidence="4 5" id="KW-0732">Signal</keyword>
<comment type="caution">
    <text evidence="6">The sequence shown here is derived from an EMBL/GenBank/DDBJ whole genome shotgun (WGS) entry which is preliminary data.</text>
</comment>
<keyword evidence="3 5" id="KW-0964">Secreted</keyword>
<name>A0A2P4YLS5_9STRA</name>
<evidence type="ECO:0000256" key="3">
    <source>
        <dbReference type="ARBA" id="ARBA00022525"/>
    </source>
</evidence>
<comment type="function">
    <text evidence="5">Effector that suppresses plant defense responses during pathogen infection.</text>
</comment>
<evidence type="ECO:0000256" key="4">
    <source>
        <dbReference type="ARBA" id="ARBA00022729"/>
    </source>
</evidence>
<evidence type="ECO:0000256" key="2">
    <source>
        <dbReference type="ARBA" id="ARBA00010400"/>
    </source>
</evidence>
<sequence length="139" mass="15746">MQIMRPFSLLSVVMATALFAICTATAESDQSKMLKLESSELVHPLEGGQNNEYPGRLLRLHQHDTEERIFDTTKVKNAAKTILADVTNLEKANAVYKKWDEKKKYSLQAIGDFLKIGTKEKYEPVYNGYMAYLVAKAQN</sequence>
<proteinExistence type="inferred from homology"/>
<organism evidence="6 7">
    <name type="scientific">Phytophthora palmivora</name>
    <dbReference type="NCBI Taxonomy" id="4796"/>
    <lineage>
        <taxon>Eukaryota</taxon>
        <taxon>Sar</taxon>
        <taxon>Stramenopiles</taxon>
        <taxon>Oomycota</taxon>
        <taxon>Peronosporomycetes</taxon>
        <taxon>Peronosporales</taxon>
        <taxon>Peronosporaceae</taxon>
        <taxon>Phytophthora</taxon>
    </lineage>
</organism>
<accession>A0A2P4YLS5</accession>
<dbReference type="AlphaFoldDB" id="A0A2P4YLS5"/>